<proteinExistence type="predicted"/>
<dbReference type="Proteomes" id="UP000270342">
    <property type="component" value="Unassembled WGS sequence"/>
</dbReference>
<dbReference type="AlphaFoldDB" id="A0A494YEG1"/>
<dbReference type="EMBL" id="RBZU01000001">
    <property type="protein sequence ID" value="RKP58467.1"/>
    <property type="molecule type" value="Genomic_DNA"/>
</dbReference>
<comment type="caution">
    <text evidence="2">The sequence shown here is derived from an EMBL/GenBank/DDBJ whole genome shotgun (WGS) entry which is preliminary data.</text>
</comment>
<accession>A0A494YEG1</accession>
<dbReference type="InterPro" id="IPR014982">
    <property type="entry name" value="GSCFA"/>
</dbReference>
<dbReference type="RefSeq" id="WP_121082059.1">
    <property type="nucleotide sequence ID" value="NZ_RBZU01000001.1"/>
</dbReference>
<name>A0A494YEG1_9BURK</name>
<keyword evidence="3" id="KW-1185">Reference proteome</keyword>
<reference evidence="2 3" key="1">
    <citation type="submission" date="2018-10" db="EMBL/GenBank/DDBJ databases">
        <title>Robbsia sp. DHC34, isolated from soil.</title>
        <authorList>
            <person name="Gao Z.-H."/>
            <person name="Qiu L.-H."/>
        </authorList>
    </citation>
    <scope>NUCLEOTIDE SEQUENCE [LARGE SCALE GENOMIC DNA]</scope>
    <source>
        <strain evidence="2 3">DHC34</strain>
    </source>
</reference>
<evidence type="ECO:0000313" key="2">
    <source>
        <dbReference type="EMBL" id="RKP58467.1"/>
    </source>
</evidence>
<protein>
    <recommendedName>
        <fullName evidence="1">GSCFA domain-containing protein</fullName>
    </recommendedName>
</protein>
<sequence length="359" mass="40396">MHPYKHLPAENFWKRSVSDHVWSSLNFKPNTRFKIQANDKVSTAGSCFAQHIARNLPSLGLHHFVSETPHPMMTKARADESQYGVFSARYGNIYTARQLRQLIEFAFDIRERTVLVAQCKDGWADMLRPSIPANHFASPEDVAADRHFHLDCVRRMFIESDYFVFTLGLTEAWFDTETGIVFPACPGTRVGEYDATRHQFVNYSFGEILDDLKWCIAFCRSVNPGLRWLFTVSPVALAATATEHHVVVATAASKAILRAVADEICRSEAHCDYFPSFEIISSPASFGQFLDGDLRSISPRGVSLVMDVFRRSFVQTTVTHRQMGRPISIPDEHQTAAAAVREAVRAECDEAYNDPDAVG</sequence>
<organism evidence="2 3">
    <name type="scientific">Pararobbsia silviterrae</name>
    <dbReference type="NCBI Taxonomy" id="1792498"/>
    <lineage>
        <taxon>Bacteria</taxon>
        <taxon>Pseudomonadati</taxon>
        <taxon>Pseudomonadota</taxon>
        <taxon>Betaproteobacteria</taxon>
        <taxon>Burkholderiales</taxon>
        <taxon>Burkholderiaceae</taxon>
        <taxon>Pararobbsia</taxon>
    </lineage>
</organism>
<evidence type="ECO:0000313" key="3">
    <source>
        <dbReference type="Proteomes" id="UP000270342"/>
    </source>
</evidence>
<feature type="domain" description="GSCFA" evidence="1">
    <location>
        <begin position="40"/>
        <end position="309"/>
    </location>
</feature>
<dbReference type="Pfam" id="PF08885">
    <property type="entry name" value="GSCFA"/>
    <property type="match status" value="1"/>
</dbReference>
<gene>
    <name evidence="2" type="ORF">D7S86_00425</name>
</gene>
<dbReference type="OrthoDB" id="369216at2"/>
<evidence type="ECO:0000259" key="1">
    <source>
        <dbReference type="Pfam" id="PF08885"/>
    </source>
</evidence>